<dbReference type="InterPro" id="IPR051312">
    <property type="entry name" value="Diverse_Substr_Oxidored"/>
</dbReference>
<evidence type="ECO:0000259" key="4">
    <source>
        <dbReference type="PROSITE" id="PS51387"/>
    </source>
</evidence>
<feature type="domain" description="FAD-binding PCMH-type" evidence="4">
    <location>
        <begin position="1"/>
        <end position="168"/>
    </location>
</feature>
<evidence type="ECO:0000256" key="1">
    <source>
        <dbReference type="ARBA" id="ARBA00022630"/>
    </source>
</evidence>
<keyword evidence="1" id="KW-0285">Flavoprotein</keyword>
<organism evidence="5 6">
    <name type="scientific">Nitratireductor aquimarinus</name>
    <dbReference type="NCBI Taxonomy" id="889300"/>
    <lineage>
        <taxon>Bacteria</taxon>
        <taxon>Pseudomonadati</taxon>
        <taxon>Pseudomonadota</taxon>
        <taxon>Alphaproteobacteria</taxon>
        <taxon>Hyphomicrobiales</taxon>
        <taxon>Phyllobacteriaceae</taxon>
        <taxon>Nitratireductor</taxon>
    </lineage>
</organism>
<evidence type="ECO:0000256" key="3">
    <source>
        <dbReference type="ARBA" id="ARBA00023002"/>
    </source>
</evidence>
<dbReference type="InterPro" id="IPR036683">
    <property type="entry name" value="CO_DH_flav_C_dom_sf"/>
</dbReference>
<name>A0ABU4AQA5_9HYPH</name>
<comment type="caution">
    <text evidence="5">The sequence shown here is derived from an EMBL/GenBank/DDBJ whole genome shotgun (WGS) entry which is preliminary data.</text>
</comment>
<evidence type="ECO:0000313" key="6">
    <source>
        <dbReference type="Proteomes" id="UP001185659"/>
    </source>
</evidence>
<evidence type="ECO:0000313" key="5">
    <source>
        <dbReference type="EMBL" id="MDV6228433.1"/>
    </source>
</evidence>
<dbReference type="InterPro" id="IPR005107">
    <property type="entry name" value="CO_DH_flav_C"/>
</dbReference>
<reference evidence="5 6" key="1">
    <citation type="submission" date="2023-10" db="EMBL/GenBank/DDBJ databases">
        <authorList>
            <person name="Venkata Ramana C."/>
            <person name="Sasikala C."/>
            <person name="Dhurka M."/>
        </authorList>
    </citation>
    <scope>NUCLEOTIDE SEQUENCE [LARGE SCALE GENOMIC DNA]</scope>
    <source>
        <strain evidence="5 6">KCTC 32151</strain>
    </source>
</reference>
<gene>
    <name evidence="5" type="ORF">R2G56_19255</name>
</gene>
<dbReference type="InterPro" id="IPR016169">
    <property type="entry name" value="FAD-bd_PCMH_sub2"/>
</dbReference>
<dbReference type="Gene3D" id="3.30.465.10">
    <property type="match status" value="1"/>
</dbReference>
<keyword evidence="2" id="KW-0274">FAD</keyword>
<dbReference type="SMART" id="SM01092">
    <property type="entry name" value="CO_deh_flav_C"/>
    <property type="match status" value="1"/>
</dbReference>
<dbReference type="PANTHER" id="PTHR42659">
    <property type="entry name" value="XANTHINE DEHYDROGENASE SUBUNIT C-RELATED"/>
    <property type="match status" value="1"/>
</dbReference>
<dbReference type="SUPFAM" id="SSF56176">
    <property type="entry name" value="FAD-binding/transporter-associated domain-like"/>
    <property type="match status" value="1"/>
</dbReference>
<dbReference type="InterPro" id="IPR016166">
    <property type="entry name" value="FAD-bd_PCMH"/>
</dbReference>
<dbReference type="PANTHER" id="PTHR42659:SF2">
    <property type="entry name" value="XANTHINE DEHYDROGENASE SUBUNIT C-RELATED"/>
    <property type="match status" value="1"/>
</dbReference>
<dbReference type="InterPro" id="IPR002346">
    <property type="entry name" value="Mopterin_DH_FAD-bd"/>
</dbReference>
<dbReference type="Pfam" id="PF03450">
    <property type="entry name" value="CO_deh_flav_C"/>
    <property type="match status" value="1"/>
</dbReference>
<dbReference type="EMBL" id="JAWLIP010000010">
    <property type="protein sequence ID" value="MDV6228433.1"/>
    <property type="molecule type" value="Genomic_DNA"/>
</dbReference>
<keyword evidence="6" id="KW-1185">Reference proteome</keyword>
<keyword evidence="3" id="KW-0560">Oxidoreductase</keyword>
<evidence type="ECO:0000256" key="2">
    <source>
        <dbReference type="ARBA" id="ARBA00022827"/>
    </source>
</evidence>
<dbReference type="Pfam" id="PF00941">
    <property type="entry name" value="FAD_binding_5"/>
    <property type="match status" value="1"/>
</dbReference>
<dbReference type="InterPro" id="IPR036318">
    <property type="entry name" value="FAD-bd_PCMH-like_sf"/>
</dbReference>
<dbReference type="InterPro" id="IPR016167">
    <property type="entry name" value="FAD-bd_PCMH_sub1"/>
</dbReference>
<dbReference type="Gene3D" id="3.30.43.10">
    <property type="entry name" value="Uridine Diphospho-n-acetylenolpyruvylglucosamine Reductase, domain 2"/>
    <property type="match status" value="1"/>
</dbReference>
<accession>A0ABU4AQA5</accession>
<dbReference type="RefSeq" id="WP_317562300.1">
    <property type="nucleotide sequence ID" value="NZ_JAWLIP010000010.1"/>
</dbReference>
<dbReference type="Gene3D" id="3.30.390.50">
    <property type="entry name" value="CO dehydrogenase flavoprotein, C-terminal domain"/>
    <property type="match status" value="1"/>
</dbReference>
<dbReference type="PROSITE" id="PS51387">
    <property type="entry name" value="FAD_PCMH"/>
    <property type="match status" value="1"/>
</dbReference>
<proteinExistence type="predicted"/>
<protein>
    <submittedName>
        <fullName evidence="5">Xanthine dehydrogenase family protein subunit M</fullName>
    </submittedName>
</protein>
<dbReference type="Proteomes" id="UP001185659">
    <property type="component" value="Unassembled WGS sequence"/>
</dbReference>
<dbReference type="SUPFAM" id="SSF55447">
    <property type="entry name" value="CO dehydrogenase flavoprotein C-terminal domain-like"/>
    <property type="match status" value="1"/>
</dbReference>
<sequence length="288" mass="30037">MDYARPTELEEALGLLCSRRWTILAGGTDFYPALGAGPLKSDVLDINGLSALEGIHETATHIVIGARTSWSAVIDAPLPPAFDMLKLAAREVGSVQIQNAGTVAGNLCNASPAADGVPPLLALDADVELRSAEGVRYLPLADFILGNRKTARAPNELLTAIRVPRASARGSSGFVKLGARRYLVISIAMAAARVVIDGGRIAEAAVSVGSCSAVAQRLSGLEAQLKGARVADIRSAVASCDLSELSPIDDVRGTAAYRLEAAREITARALERTFERALGVAPERGAMA</sequence>